<feature type="region of interest" description="Disordered" evidence="2">
    <location>
        <begin position="135"/>
        <end position="160"/>
    </location>
</feature>
<feature type="repeat" description="WD" evidence="1">
    <location>
        <begin position="424"/>
        <end position="447"/>
    </location>
</feature>
<dbReference type="PANTHER" id="PTHR44675">
    <property type="entry name" value="PAK1 INTERACTING PROTEIN 1"/>
    <property type="match status" value="1"/>
</dbReference>
<feature type="region of interest" description="Disordered" evidence="2">
    <location>
        <begin position="66"/>
        <end position="88"/>
    </location>
</feature>
<dbReference type="PROSITE" id="PS50082">
    <property type="entry name" value="WD_REPEATS_2"/>
    <property type="match status" value="1"/>
</dbReference>
<evidence type="ECO:0000256" key="2">
    <source>
        <dbReference type="SAM" id="MobiDB-lite"/>
    </source>
</evidence>
<dbReference type="EMBL" id="ML991779">
    <property type="protein sequence ID" value="KAF2237711.1"/>
    <property type="molecule type" value="Genomic_DNA"/>
</dbReference>
<proteinExistence type="predicted"/>
<dbReference type="Proteomes" id="UP000800092">
    <property type="component" value="Unassembled WGS sequence"/>
</dbReference>
<sequence>MAGKRKRGAEPVNGEAKKRATGATPNNDPLSPITIQIITGSYERALHGFTATIPRATLNSIQEEPQATLTDTSQKEQASTPEDSSTRVSFSDTFLFNAHRSSLTTLALSPLSPTTSKITLATGSTDAQIQLYSLSTSPPAPSSVSKPTLTPTPIHENPQNRELGTLQHHASTVTHLAFPTHGKLLSASLDNTIGVTRARDWTLLSSIKAPVPKAVGRPSGDTAAQGEVPAGVNAFAVHPSMKLCVSVGRGERCMRLWNLVTGKKAGVLNFSRELLARAGEGKFGRGEGLSVVWDDEGEEFAVGFERGVVVYELDARPRSTIIPSPRTKVGRLRYLPLENKHRKVLALSTEDGRVLFYDTTAAAILKDNAAQPQDGKDSGTDVEKTATFLGQLGGRTVGVSGRIKDFKVLVTPDATTHPQNKRLLIITASSDGAVRVWSASHQELEVAGAELENGEKEVEKTLENGAISAKVNGNTTSERQIGKLLGTYETGHRITCLEAFIMSAPASVPEDSTREKEAWEGAESSSSDDDEEDDEEE</sequence>
<dbReference type="SMART" id="SM00320">
    <property type="entry name" value="WD40"/>
    <property type="match status" value="4"/>
</dbReference>
<dbReference type="SUPFAM" id="SSF50978">
    <property type="entry name" value="WD40 repeat-like"/>
    <property type="match status" value="1"/>
</dbReference>
<feature type="compositionally biased region" description="Polar residues" evidence="2">
    <location>
        <begin position="135"/>
        <end position="151"/>
    </location>
</feature>
<evidence type="ECO:0000313" key="4">
    <source>
        <dbReference type="Proteomes" id="UP000800092"/>
    </source>
</evidence>
<dbReference type="InterPro" id="IPR051959">
    <property type="entry name" value="PAK1-Kinase_Regulator"/>
</dbReference>
<feature type="compositionally biased region" description="Acidic residues" evidence="2">
    <location>
        <begin position="526"/>
        <end position="537"/>
    </location>
</feature>
<protein>
    <submittedName>
        <fullName evidence="3">WD40 repeat-like protein</fullName>
    </submittedName>
</protein>
<feature type="region of interest" description="Disordered" evidence="2">
    <location>
        <begin position="1"/>
        <end position="32"/>
    </location>
</feature>
<keyword evidence="4" id="KW-1185">Reference proteome</keyword>
<organism evidence="3 4">
    <name type="scientific">Viridothelium virens</name>
    <name type="common">Speckled blister lichen</name>
    <name type="synonym">Trypethelium virens</name>
    <dbReference type="NCBI Taxonomy" id="1048519"/>
    <lineage>
        <taxon>Eukaryota</taxon>
        <taxon>Fungi</taxon>
        <taxon>Dikarya</taxon>
        <taxon>Ascomycota</taxon>
        <taxon>Pezizomycotina</taxon>
        <taxon>Dothideomycetes</taxon>
        <taxon>Dothideomycetes incertae sedis</taxon>
        <taxon>Trypetheliales</taxon>
        <taxon>Trypetheliaceae</taxon>
        <taxon>Viridothelium</taxon>
    </lineage>
</organism>
<dbReference type="InterPro" id="IPR036322">
    <property type="entry name" value="WD40_repeat_dom_sf"/>
</dbReference>
<dbReference type="AlphaFoldDB" id="A0A6A6HIB8"/>
<reference evidence="3" key="1">
    <citation type="journal article" date="2020" name="Stud. Mycol.">
        <title>101 Dothideomycetes genomes: a test case for predicting lifestyles and emergence of pathogens.</title>
        <authorList>
            <person name="Haridas S."/>
            <person name="Albert R."/>
            <person name="Binder M."/>
            <person name="Bloem J."/>
            <person name="Labutti K."/>
            <person name="Salamov A."/>
            <person name="Andreopoulos B."/>
            <person name="Baker S."/>
            <person name="Barry K."/>
            <person name="Bills G."/>
            <person name="Bluhm B."/>
            <person name="Cannon C."/>
            <person name="Castanera R."/>
            <person name="Culley D."/>
            <person name="Daum C."/>
            <person name="Ezra D."/>
            <person name="Gonzalez J."/>
            <person name="Henrissat B."/>
            <person name="Kuo A."/>
            <person name="Liang C."/>
            <person name="Lipzen A."/>
            <person name="Lutzoni F."/>
            <person name="Magnuson J."/>
            <person name="Mondo S."/>
            <person name="Nolan M."/>
            <person name="Ohm R."/>
            <person name="Pangilinan J."/>
            <person name="Park H.-J."/>
            <person name="Ramirez L."/>
            <person name="Alfaro M."/>
            <person name="Sun H."/>
            <person name="Tritt A."/>
            <person name="Yoshinaga Y."/>
            <person name="Zwiers L.-H."/>
            <person name="Turgeon B."/>
            <person name="Goodwin S."/>
            <person name="Spatafora J."/>
            <person name="Crous P."/>
            <person name="Grigoriev I."/>
        </authorList>
    </citation>
    <scope>NUCLEOTIDE SEQUENCE</scope>
    <source>
        <strain evidence="3">Tuck. ex Michener</strain>
    </source>
</reference>
<dbReference type="Gene3D" id="2.130.10.10">
    <property type="entry name" value="YVTN repeat-like/Quinoprotein amine dehydrogenase"/>
    <property type="match status" value="2"/>
</dbReference>
<dbReference type="Pfam" id="PF00400">
    <property type="entry name" value="WD40"/>
    <property type="match status" value="1"/>
</dbReference>
<dbReference type="OrthoDB" id="308449at2759"/>
<evidence type="ECO:0000256" key="1">
    <source>
        <dbReference type="PROSITE-ProRule" id="PRU00221"/>
    </source>
</evidence>
<evidence type="ECO:0000313" key="3">
    <source>
        <dbReference type="EMBL" id="KAF2237711.1"/>
    </source>
</evidence>
<gene>
    <name evidence="3" type="ORF">EV356DRAFT_441568</name>
</gene>
<dbReference type="PANTHER" id="PTHR44675:SF1">
    <property type="entry name" value="P21-ACTIVATED PROTEIN KINASE-INTERACTING PROTEIN 1"/>
    <property type="match status" value="1"/>
</dbReference>
<feature type="compositionally biased region" description="Polar residues" evidence="2">
    <location>
        <begin position="23"/>
        <end position="32"/>
    </location>
</feature>
<feature type="region of interest" description="Disordered" evidence="2">
    <location>
        <begin position="506"/>
        <end position="537"/>
    </location>
</feature>
<keyword evidence="1" id="KW-0853">WD repeat</keyword>
<dbReference type="InterPro" id="IPR001680">
    <property type="entry name" value="WD40_rpt"/>
</dbReference>
<name>A0A6A6HIB8_VIRVR</name>
<accession>A0A6A6HIB8</accession>
<dbReference type="InterPro" id="IPR015943">
    <property type="entry name" value="WD40/YVTN_repeat-like_dom_sf"/>
</dbReference>